<dbReference type="PANTHER" id="PTHR43110">
    <property type="entry name" value="THIOL PEROXIDASE"/>
    <property type="match status" value="1"/>
</dbReference>
<dbReference type="PIRSF" id="PIRSF000239">
    <property type="entry name" value="AHPC"/>
    <property type="match status" value="1"/>
</dbReference>
<dbReference type="PANTHER" id="PTHR43110:SF1">
    <property type="entry name" value="THIOL PEROXIDASE"/>
    <property type="match status" value="1"/>
</dbReference>
<accession>A0ABR8QCP3</accession>
<organism evidence="6 7">
    <name type="scientific">Cellulomonas avistercoris</name>
    <dbReference type="NCBI Taxonomy" id="2762242"/>
    <lineage>
        <taxon>Bacteria</taxon>
        <taxon>Bacillati</taxon>
        <taxon>Actinomycetota</taxon>
        <taxon>Actinomycetes</taxon>
        <taxon>Micrococcales</taxon>
        <taxon>Cellulomonadaceae</taxon>
        <taxon>Cellulomonas</taxon>
    </lineage>
</organism>
<keyword evidence="1" id="KW-0575">Peroxidase</keyword>
<comment type="caution">
    <text evidence="6">The sequence shown here is derived from an EMBL/GenBank/DDBJ whole genome shotgun (WGS) entry which is preliminary data.</text>
</comment>
<gene>
    <name evidence="6" type="ORF">H9657_07905</name>
</gene>
<dbReference type="Pfam" id="PF00578">
    <property type="entry name" value="AhpC-TSA"/>
    <property type="match status" value="1"/>
</dbReference>
<dbReference type="CDD" id="cd03018">
    <property type="entry name" value="PRX_AhpE_like"/>
    <property type="match status" value="1"/>
</dbReference>
<dbReference type="SUPFAM" id="SSF52833">
    <property type="entry name" value="Thioredoxin-like"/>
    <property type="match status" value="1"/>
</dbReference>
<name>A0ABR8QCP3_9CELL</name>
<keyword evidence="7" id="KW-1185">Reference proteome</keyword>
<dbReference type="InterPro" id="IPR024706">
    <property type="entry name" value="Peroxiredoxin_AhpC-typ"/>
</dbReference>
<dbReference type="PROSITE" id="PS51352">
    <property type="entry name" value="THIOREDOXIN_2"/>
    <property type="match status" value="1"/>
</dbReference>
<keyword evidence="4" id="KW-0676">Redox-active center</keyword>
<evidence type="ECO:0000259" key="5">
    <source>
        <dbReference type="PROSITE" id="PS51352"/>
    </source>
</evidence>
<dbReference type="EMBL" id="JACSQV010000005">
    <property type="protein sequence ID" value="MBD7918200.1"/>
    <property type="molecule type" value="Genomic_DNA"/>
</dbReference>
<dbReference type="Proteomes" id="UP000604241">
    <property type="component" value="Unassembled WGS sequence"/>
</dbReference>
<reference evidence="6 7" key="1">
    <citation type="submission" date="2020-08" db="EMBL/GenBank/DDBJ databases">
        <title>A Genomic Blueprint of the Chicken Gut Microbiome.</title>
        <authorList>
            <person name="Gilroy R."/>
            <person name="Ravi A."/>
            <person name="Getino M."/>
            <person name="Pursley I."/>
            <person name="Horton D.L."/>
            <person name="Alikhan N.-F."/>
            <person name="Baker D."/>
            <person name="Gharbi K."/>
            <person name="Hall N."/>
            <person name="Watson M."/>
            <person name="Adriaenssens E.M."/>
            <person name="Foster-Nyarko E."/>
            <person name="Jarju S."/>
            <person name="Secka A."/>
            <person name="Antonio M."/>
            <person name="Oren A."/>
            <person name="Chaudhuri R."/>
            <person name="La Ragione R.M."/>
            <person name="Hildebrand F."/>
            <person name="Pallen M.J."/>
        </authorList>
    </citation>
    <scope>NUCLEOTIDE SEQUENCE [LARGE SCALE GENOMIC DNA]</scope>
    <source>
        <strain evidence="6 7">Sa3CUA2</strain>
    </source>
</reference>
<keyword evidence="3" id="KW-0560">Oxidoreductase</keyword>
<protein>
    <submittedName>
        <fullName evidence="6">Peroxiredoxin</fullName>
    </submittedName>
</protein>
<proteinExistence type="predicted"/>
<dbReference type="InterPro" id="IPR036249">
    <property type="entry name" value="Thioredoxin-like_sf"/>
</dbReference>
<evidence type="ECO:0000256" key="1">
    <source>
        <dbReference type="ARBA" id="ARBA00022559"/>
    </source>
</evidence>
<evidence type="ECO:0000313" key="6">
    <source>
        <dbReference type="EMBL" id="MBD7918200.1"/>
    </source>
</evidence>
<dbReference type="InterPro" id="IPR013766">
    <property type="entry name" value="Thioredoxin_domain"/>
</dbReference>
<dbReference type="InterPro" id="IPR000866">
    <property type="entry name" value="AhpC/TSA"/>
</dbReference>
<evidence type="ECO:0000256" key="4">
    <source>
        <dbReference type="ARBA" id="ARBA00023284"/>
    </source>
</evidence>
<evidence type="ECO:0000313" key="7">
    <source>
        <dbReference type="Proteomes" id="UP000604241"/>
    </source>
</evidence>
<dbReference type="InterPro" id="IPR050455">
    <property type="entry name" value="Tpx_Peroxidase_subfamily"/>
</dbReference>
<evidence type="ECO:0000256" key="3">
    <source>
        <dbReference type="ARBA" id="ARBA00023002"/>
    </source>
</evidence>
<feature type="domain" description="Thioredoxin" evidence="5">
    <location>
        <begin position="7"/>
        <end position="157"/>
    </location>
</feature>
<sequence>MSGAGVPQVGTRAPGLTLPDTHGTPVALAELRGTPVAVVFFPFAFSGICTGELCELRDDIAAFDDAGVRLLAVSCDPMFTLRAWSEQERFGFDLLSDFWPHGEAARAYGVFDEATGHALRGSFLVDADGVLRWSVVNPRGQARPLSAYRQALAALSA</sequence>
<dbReference type="RefSeq" id="WP_191782111.1">
    <property type="nucleotide sequence ID" value="NZ_JACSQV010000005.1"/>
</dbReference>
<dbReference type="Gene3D" id="3.40.30.10">
    <property type="entry name" value="Glutaredoxin"/>
    <property type="match status" value="1"/>
</dbReference>
<keyword evidence="2" id="KW-0049">Antioxidant</keyword>
<evidence type="ECO:0000256" key="2">
    <source>
        <dbReference type="ARBA" id="ARBA00022862"/>
    </source>
</evidence>